<feature type="compositionally biased region" description="Low complexity" evidence="11">
    <location>
        <begin position="1688"/>
        <end position="1699"/>
    </location>
</feature>
<keyword evidence="3" id="KW-0547">Nucleotide-binding</keyword>
<keyword evidence="7" id="KW-0238">DNA-binding</keyword>
<feature type="compositionally biased region" description="Polar residues" evidence="11">
    <location>
        <begin position="1380"/>
        <end position="1390"/>
    </location>
</feature>
<dbReference type="Gene3D" id="2.40.50.40">
    <property type="match status" value="2"/>
</dbReference>
<feature type="domain" description="Chromo" evidence="12">
    <location>
        <begin position="284"/>
        <end position="376"/>
    </location>
</feature>
<dbReference type="InterPro" id="IPR023779">
    <property type="entry name" value="Chromodomain_CS"/>
</dbReference>
<feature type="compositionally biased region" description="Polar residues" evidence="11">
    <location>
        <begin position="1785"/>
        <end position="1795"/>
    </location>
</feature>
<keyword evidence="4" id="KW-0378">Hydrolase</keyword>
<keyword evidence="5" id="KW-0067">ATP-binding</keyword>
<feature type="region of interest" description="Disordered" evidence="11">
    <location>
        <begin position="1"/>
        <end position="284"/>
    </location>
</feature>
<dbReference type="SMART" id="SM00490">
    <property type="entry name" value="HELICc"/>
    <property type="match status" value="1"/>
</dbReference>
<dbReference type="InterPro" id="IPR025260">
    <property type="entry name" value="CHD1-like_C"/>
</dbReference>
<feature type="compositionally biased region" description="Basic and acidic residues" evidence="11">
    <location>
        <begin position="1749"/>
        <end position="1758"/>
    </location>
</feature>
<keyword evidence="15" id="KW-1185">Reference proteome</keyword>
<feature type="region of interest" description="Disordered" evidence="11">
    <location>
        <begin position="1349"/>
        <end position="1478"/>
    </location>
</feature>
<feature type="compositionally biased region" description="Acidic residues" evidence="11">
    <location>
        <begin position="219"/>
        <end position="236"/>
    </location>
</feature>
<dbReference type="FunFam" id="2.40.50.40:FF:000014">
    <property type="entry name" value="Chromodomain-helicase-DNA-binding protein 2 isoform 1"/>
    <property type="match status" value="1"/>
</dbReference>
<reference evidence="16" key="1">
    <citation type="submission" date="2025-08" db="UniProtKB">
        <authorList>
            <consortium name="RefSeq"/>
        </authorList>
    </citation>
    <scope>IDENTIFICATION</scope>
</reference>
<feature type="compositionally biased region" description="Polar residues" evidence="11">
    <location>
        <begin position="197"/>
        <end position="208"/>
    </location>
</feature>
<evidence type="ECO:0000313" key="16">
    <source>
        <dbReference type="RefSeq" id="XP_008293775.1"/>
    </source>
</evidence>
<evidence type="ECO:0000259" key="13">
    <source>
        <dbReference type="PROSITE" id="PS51192"/>
    </source>
</evidence>
<dbReference type="SMART" id="SM00298">
    <property type="entry name" value="CHROMO"/>
    <property type="match status" value="2"/>
</dbReference>
<dbReference type="GO" id="GO:0000785">
    <property type="term" value="C:chromatin"/>
    <property type="evidence" value="ECO:0007669"/>
    <property type="project" value="TreeGrafter"/>
</dbReference>
<dbReference type="SMART" id="SM00487">
    <property type="entry name" value="DEXDc"/>
    <property type="match status" value="1"/>
</dbReference>
<name>A0A9Y4NCQ3_9TELE</name>
<dbReference type="GO" id="GO:0034728">
    <property type="term" value="P:nucleosome organization"/>
    <property type="evidence" value="ECO:0007669"/>
    <property type="project" value="TreeGrafter"/>
</dbReference>
<dbReference type="InterPro" id="IPR056302">
    <property type="entry name" value="CHD1-2/Hrp3_HTH"/>
</dbReference>
<feature type="domain" description="Chromo" evidence="12">
    <location>
        <begin position="401"/>
        <end position="478"/>
    </location>
</feature>
<feature type="region of interest" description="Disordered" evidence="11">
    <location>
        <begin position="412"/>
        <end position="431"/>
    </location>
</feature>
<evidence type="ECO:0000256" key="1">
    <source>
        <dbReference type="ARBA" id="ARBA00004123"/>
    </source>
</evidence>
<dbReference type="PROSITE" id="PS50013">
    <property type="entry name" value="CHROMO_2"/>
    <property type="match status" value="2"/>
</dbReference>
<evidence type="ECO:0000259" key="12">
    <source>
        <dbReference type="PROSITE" id="PS50013"/>
    </source>
</evidence>
<dbReference type="Pfam" id="PF23588">
    <property type="entry name" value="HTH_CHD1_Hrp3"/>
    <property type="match status" value="1"/>
</dbReference>
<evidence type="ECO:0000256" key="2">
    <source>
        <dbReference type="ARBA" id="ARBA00022737"/>
    </source>
</evidence>
<dbReference type="CTD" id="1106"/>
<dbReference type="PANTHER" id="PTHR45623:SF19">
    <property type="entry name" value="CHROMODOMAIN-HELICASE-DNA-BINDING PROTEIN 2"/>
    <property type="match status" value="1"/>
</dbReference>
<dbReference type="GO" id="GO:0042393">
    <property type="term" value="F:histone binding"/>
    <property type="evidence" value="ECO:0007669"/>
    <property type="project" value="TreeGrafter"/>
</dbReference>
<feature type="compositionally biased region" description="Basic and acidic residues" evidence="11">
    <location>
        <begin position="1573"/>
        <end position="1588"/>
    </location>
</feature>
<feature type="domain" description="Helicase C-terminal" evidence="14">
    <location>
        <begin position="817"/>
        <end position="968"/>
    </location>
</feature>
<feature type="compositionally biased region" description="Basic and acidic residues" evidence="11">
    <location>
        <begin position="1079"/>
        <end position="1088"/>
    </location>
</feature>
<evidence type="ECO:0000256" key="8">
    <source>
        <dbReference type="ARBA" id="ARBA00023163"/>
    </source>
</evidence>
<dbReference type="Pfam" id="PF00271">
    <property type="entry name" value="Helicase_C"/>
    <property type="match status" value="1"/>
</dbReference>
<feature type="compositionally biased region" description="Basic and acidic residues" evidence="11">
    <location>
        <begin position="1766"/>
        <end position="1775"/>
    </location>
</feature>
<dbReference type="Gene3D" id="1.10.10.60">
    <property type="entry name" value="Homeodomain-like"/>
    <property type="match status" value="1"/>
</dbReference>
<dbReference type="PANTHER" id="PTHR45623">
    <property type="entry name" value="CHROMODOMAIN-HELICASE-DNA-BINDING PROTEIN 3-RELATED-RELATED"/>
    <property type="match status" value="1"/>
</dbReference>
<dbReference type="Pfam" id="PF00176">
    <property type="entry name" value="SNF2-rel_dom"/>
    <property type="match status" value="1"/>
</dbReference>
<dbReference type="InterPro" id="IPR040793">
    <property type="entry name" value="CDH1_2_SANT_HL1"/>
</dbReference>
<dbReference type="InterPro" id="IPR038718">
    <property type="entry name" value="SNF2-like_sf"/>
</dbReference>
<keyword evidence="8" id="KW-0804">Transcription</keyword>
<dbReference type="InterPro" id="IPR001650">
    <property type="entry name" value="Helicase_C-like"/>
</dbReference>
<feature type="region of interest" description="Disordered" evidence="11">
    <location>
        <begin position="1079"/>
        <end position="1150"/>
    </location>
</feature>
<feature type="compositionally biased region" description="Acidic residues" evidence="11">
    <location>
        <begin position="156"/>
        <end position="180"/>
    </location>
</feature>
<dbReference type="GeneID" id="103367517"/>
<evidence type="ECO:0000256" key="4">
    <source>
        <dbReference type="ARBA" id="ARBA00022801"/>
    </source>
</evidence>
<dbReference type="FunFam" id="3.40.50.10810:FF:000007">
    <property type="entry name" value="Chromodomain-helicase-DNA-binding protein 2 isoform 1"/>
    <property type="match status" value="1"/>
</dbReference>
<dbReference type="CDD" id="cd18793">
    <property type="entry name" value="SF2_C_SNF"/>
    <property type="match status" value="1"/>
</dbReference>
<dbReference type="GO" id="GO:0003682">
    <property type="term" value="F:chromatin binding"/>
    <property type="evidence" value="ECO:0007669"/>
    <property type="project" value="TreeGrafter"/>
</dbReference>
<dbReference type="InterPro" id="IPR000330">
    <property type="entry name" value="SNF2_N"/>
</dbReference>
<comment type="subcellular location">
    <subcellularLocation>
        <location evidence="1">Nucleus</location>
    </subcellularLocation>
</comment>
<comment type="catalytic activity">
    <reaction evidence="10">
        <text>ATP + H2O = ADP + phosphate + H(+)</text>
        <dbReference type="Rhea" id="RHEA:13065"/>
        <dbReference type="ChEBI" id="CHEBI:15377"/>
        <dbReference type="ChEBI" id="CHEBI:15378"/>
        <dbReference type="ChEBI" id="CHEBI:30616"/>
        <dbReference type="ChEBI" id="CHEBI:43474"/>
        <dbReference type="ChEBI" id="CHEBI:456216"/>
    </reaction>
</comment>
<protein>
    <submittedName>
        <fullName evidence="16">Chromodomain-helicase-DNA-binding protein 2 isoform X1</fullName>
    </submittedName>
</protein>
<dbReference type="PROSITE" id="PS51192">
    <property type="entry name" value="HELICASE_ATP_BIND_1"/>
    <property type="match status" value="1"/>
</dbReference>
<dbReference type="GO" id="GO:0003677">
    <property type="term" value="F:DNA binding"/>
    <property type="evidence" value="ECO:0007669"/>
    <property type="project" value="UniProtKB-KW"/>
</dbReference>
<feature type="compositionally biased region" description="Basic residues" evidence="11">
    <location>
        <begin position="1439"/>
        <end position="1453"/>
    </location>
</feature>
<proteinExistence type="predicted"/>
<dbReference type="GO" id="GO:0005524">
    <property type="term" value="F:ATP binding"/>
    <property type="evidence" value="ECO:0007669"/>
    <property type="project" value="UniProtKB-KW"/>
</dbReference>
<feature type="compositionally biased region" description="Basic and acidic residues" evidence="11">
    <location>
        <begin position="252"/>
        <end position="261"/>
    </location>
</feature>
<feature type="compositionally biased region" description="Acidic residues" evidence="11">
    <location>
        <begin position="262"/>
        <end position="284"/>
    </location>
</feature>
<feature type="compositionally biased region" description="Basic and acidic residues" evidence="11">
    <location>
        <begin position="1415"/>
        <end position="1438"/>
    </location>
</feature>
<dbReference type="CDD" id="cd18666">
    <property type="entry name" value="CD1_tandem_CHD1-2_like"/>
    <property type="match status" value="1"/>
</dbReference>
<dbReference type="PROSITE" id="PS00598">
    <property type="entry name" value="CHROMO_1"/>
    <property type="match status" value="2"/>
</dbReference>
<evidence type="ECO:0000256" key="6">
    <source>
        <dbReference type="ARBA" id="ARBA00023015"/>
    </source>
</evidence>
<evidence type="ECO:0000313" key="15">
    <source>
        <dbReference type="Proteomes" id="UP000694891"/>
    </source>
</evidence>
<dbReference type="CDD" id="cd18661">
    <property type="entry name" value="CD2_tandem_CHD1-2_like"/>
    <property type="match status" value="1"/>
</dbReference>
<dbReference type="SUPFAM" id="SSF52540">
    <property type="entry name" value="P-loop containing nucleoside triphosphate hydrolases"/>
    <property type="match status" value="2"/>
</dbReference>
<feature type="compositionally biased region" description="Basic and acidic residues" evidence="11">
    <location>
        <begin position="1663"/>
        <end position="1687"/>
    </location>
</feature>
<accession>A0A9Y4NCQ3</accession>
<feature type="compositionally biased region" description="Basic and acidic residues" evidence="11">
    <location>
        <begin position="1637"/>
        <end position="1651"/>
    </location>
</feature>
<dbReference type="PROSITE" id="PS51194">
    <property type="entry name" value="HELICASE_CTER"/>
    <property type="match status" value="1"/>
</dbReference>
<sequence>MMKNKSKKQEDEGSAQSNASSNSASEESNRSASESGSQSESEHGSERRRSHNSESNSSSESESHSESESESAESKSQQTTAEVKDKPVRKKERLADVKKMWEEHPDVYGVRRSNRSRQEPARLNIGAGGSSESESESPKRKTSRAKKKENIWKDDDSNDEEEEDEEEEEEEASDSTDSEQEEKKVRSRRLPARRPQTKSSTVKKQLSQKGRKSRRQESSAEEDDEDDDDDDDDEEDTPKRQTRRRGATKVKSYKEDQHDFETDSDDLIEMTGDAGEEQQDDDSETIEKVMDTRTGKKGATGASTTIYAVVENGDPSEGFDPENDEGEIHYLIKWKGWSYIHNTWESMDSLTQQKVKGLKKLDNFKKKNDELNSWLRKASPEDVEFHNCQQELTADLNKQFQIVERIIATKTGKTPGSSDFPSHSHKTPSSNEPEYLCKWMGLPYSECSWEDGALVRKKFQHCIDSFLNRNSNKTVPSKDCKVLKQRPRFVALKKQPSYIGDENLQLRDYQLDGLNWLAHSWCRCNSVILADEMGLGKTIQTISFLSYLFHQHQLYGPFLLVVPLSTLTSWQREFDTWAPDMNVVVYLGDVMSRKTIRDYEWVNHQTKRIRFNALLTTYEILLKDKGVLGNINWAFLGVDEAHRLKNDDSLLYKTLMEFRSNHRLLITGTPLQNSLKELWSLLHFLMPDKFDAWEDFEDEHGKGRDNGYQSLHKVLEPFLLRRVKKDVEKSLPAKVEQILRVDMTAQQKQFYKWILTRNYKALAKGTRGSSAGFLNIVMELKKCCNHSFLIKQPEDGEAETQQEHLQGLVRGSGKLVLMDKLLTRLRERGNRVLIFSQMVRMLDILAEYLAKKRYPFQRLDGSIKGEIRKQALDHFNAEGSEDFCFLLSTRAGGLGINLASADTVVIFDSDWNPQNDLQAQARAHRIGQKKQVNIYRLVTKGTVEEDIIERAKKKMVLDHLVIQRMDTTGRTVLDSNSGNTNSNPFNKEELTAILKFGAEELFKEAEGEESEPQEMDIDEILRLAETRESDQGSSATDELLSQFKVANFSSMEETAPDFEEKHIREWDDIIPEEQRRKIEEEEKQREMEDIFMLPRSRSSNKRAQANDSDSDVGSKLKHRSSGSESETDDSDDDKKPKKRGRPRARKNNVEGFTDAEIRRFIKAYKKFGSPLERLEGIARDSELVDKSIADLKRLGELIHTSCVAAVQEHEENLKENPVEAKGPGKRRGINIKISGVQVNAKSIIQHEEEFEPLHKAVPANPAERNKFQLTCRVKVAHFDVDWDLQDDIQLLLGIYEHGFGNWDLIKTDPDLKLADKILPDDPSKKPQAKQLQARAEYLLKLLKKEQDSTDLSKTGEEVKVKKRKPRVKKENKILKDEQGNDISSPRLSDNPSEEGEVKDDGTEKSPVKKRQKKKDNKENKEKQGTPKKEKDGDKEKKGSKPRKEKAKGAKGKKPQGPVHITAGSEPIPIEGKEDDELDQETFSICKERMRPVKKALKQLDKPDEGLSDQEQLQHTRTCLLKIGDRITECLKAYSDPEHVKIWRRNLWIFVSKFTEFGARKLHKLYKMAQKKRSHEEEKEQKKKEDPTGRGKSFRPEPSGSSRDSTGTPSSKLASHPTQSGPHGHHREPYNAASKRHFGNDDRGDWQRERKYNYPGNSNQSWQGDRHHPYEPHRYKDHYGDRRPHGDSYRSSGSYRNSSSPRKRPYDQYSNDRDHRGHRPYYDRHPDPKRRRPDEFRPNYHQGREGPLQDFRRMPDHRPTGPPGPEHYSRPFHPDKPPPLLDPRSPQAQKSPQDSRSPPERPAEPNAMADPNWNNRKT</sequence>
<feature type="region of interest" description="Disordered" evidence="11">
    <location>
        <begin position="1568"/>
        <end position="1817"/>
    </location>
</feature>
<dbReference type="InterPro" id="IPR014001">
    <property type="entry name" value="Helicase_ATP-bd"/>
</dbReference>
<organism evidence="15 16">
    <name type="scientific">Stegastes partitus</name>
    <name type="common">bicolor damselfish</name>
    <dbReference type="NCBI Taxonomy" id="144197"/>
    <lineage>
        <taxon>Eukaryota</taxon>
        <taxon>Metazoa</taxon>
        <taxon>Chordata</taxon>
        <taxon>Craniata</taxon>
        <taxon>Vertebrata</taxon>
        <taxon>Euteleostomi</taxon>
        <taxon>Actinopterygii</taxon>
        <taxon>Neopterygii</taxon>
        <taxon>Teleostei</taxon>
        <taxon>Neoteleostei</taxon>
        <taxon>Acanthomorphata</taxon>
        <taxon>Ovalentaria</taxon>
        <taxon>Pomacentridae</taxon>
        <taxon>Stegastes</taxon>
    </lineage>
</organism>
<feature type="domain" description="Helicase ATP-binding" evidence="13">
    <location>
        <begin position="518"/>
        <end position="688"/>
    </location>
</feature>
<evidence type="ECO:0000256" key="10">
    <source>
        <dbReference type="ARBA" id="ARBA00049360"/>
    </source>
</evidence>
<feature type="compositionally biased region" description="Low complexity" evidence="11">
    <location>
        <begin position="14"/>
        <end position="39"/>
    </location>
</feature>
<dbReference type="RefSeq" id="XP_008293775.1">
    <property type="nucleotide sequence ID" value="XM_008295553.1"/>
</dbReference>
<dbReference type="InterPro" id="IPR027417">
    <property type="entry name" value="P-loop_NTPase"/>
</dbReference>
<dbReference type="Proteomes" id="UP000694891">
    <property type="component" value="Unplaced"/>
</dbReference>
<dbReference type="InterPro" id="IPR023780">
    <property type="entry name" value="Chromo_domain"/>
</dbReference>
<dbReference type="InterPro" id="IPR016197">
    <property type="entry name" value="Chromo-like_dom_sf"/>
</dbReference>
<evidence type="ECO:0000256" key="9">
    <source>
        <dbReference type="ARBA" id="ARBA00023242"/>
    </source>
</evidence>
<dbReference type="Gene3D" id="3.40.50.10810">
    <property type="entry name" value="Tandem AAA-ATPase domain"/>
    <property type="match status" value="1"/>
</dbReference>
<evidence type="ECO:0000256" key="11">
    <source>
        <dbReference type="SAM" id="MobiDB-lite"/>
    </source>
</evidence>
<feature type="compositionally biased region" description="Basic and acidic residues" evidence="11">
    <location>
        <begin position="1703"/>
        <end position="1743"/>
    </location>
</feature>
<dbReference type="Pfam" id="PF13907">
    <property type="entry name" value="CHD1-like_C"/>
    <property type="match status" value="1"/>
</dbReference>
<dbReference type="InterPro" id="IPR000953">
    <property type="entry name" value="Chromo/chromo_shadow_dom"/>
</dbReference>
<dbReference type="SUPFAM" id="SSF54160">
    <property type="entry name" value="Chromo domain-like"/>
    <property type="match status" value="2"/>
</dbReference>
<dbReference type="GO" id="GO:0005634">
    <property type="term" value="C:nucleus"/>
    <property type="evidence" value="ECO:0007669"/>
    <property type="project" value="UniProtKB-SubCell"/>
</dbReference>
<feature type="compositionally biased region" description="Basic residues" evidence="11">
    <location>
        <begin position="185"/>
        <end position="196"/>
    </location>
</feature>
<dbReference type="FunFam" id="3.40.50.300:FF:000130">
    <property type="entry name" value="Chromodomain-helicase-DNA-binding protein 2 isoform 1"/>
    <property type="match status" value="1"/>
</dbReference>
<evidence type="ECO:0000256" key="5">
    <source>
        <dbReference type="ARBA" id="ARBA00022840"/>
    </source>
</evidence>
<feature type="compositionally biased region" description="Basic residues" evidence="11">
    <location>
        <begin position="1136"/>
        <end position="1146"/>
    </location>
</feature>
<dbReference type="Gene3D" id="3.40.50.300">
    <property type="entry name" value="P-loop containing nucleotide triphosphate hydrolases"/>
    <property type="match status" value="1"/>
</dbReference>
<feature type="compositionally biased region" description="Basic and acidic residues" evidence="11">
    <location>
        <begin position="1368"/>
        <end position="1378"/>
    </location>
</feature>
<feature type="compositionally biased region" description="Basic and acidic residues" evidence="11">
    <location>
        <begin position="93"/>
        <end position="106"/>
    </location>
</feature>
<keyword evidence="9" id="KW-0539">Nucleus</keyword>
<dbReference type="Pfam" id="PF18375">
    <property type="entry name" value="CDH1_2_SANT_HL1"/>
    <property type="match status" value="1"/>
</dbReference>
<gene>
    <name evidence="16" type="primary">chd2</name>
</gene>
<dbReference type="GO" id="GO:0016887">
    <property type="term" value="F:ATP hydrolysis activity"/>
    <property type="evidence" value="ECO:0007669"/>
    <property type="project" value="TreeGrafter"/>
</dbReference>
<dbReference type="GO" id="GO:0140658">
    <property type="term" value="F:ATP-dependent chromatin remodeler activity"/>
    <property type="evidence" value="ECO:0007669"/>
    <property type="project" value="TreeGrafter"/>
</dbReference>
<feature type="compositionally biased region" description="Polar residues" evidence="11">
    <location>
        <begin position="1598"/>
        <end position="1620"/>
    </location>
</feature>
<evidence type="ECO:0000256" key="3">
    <source>
        <dbReference type="ARBA" id="ARBA00022741"/>
    </source>
</evidence>
<dbReference type="SMART" id="SM01176">
    <property type="entry name" value="DUF4208"/>
    <property type="match status" value="1"/>
</dbReference>
<evidence type="ECO:0000259" key="14">
    <source>
        <dbReference type="PROSITE" id="PS51194"/>
    </source>
</evidence>
<keyword evidence="2" id="KW-0677">Repeat</keyword>
<dbReference type="InterPro" id="IPR049730">
    <property type="entry name" value="SNF2/RAD54-like_C"/>
</dbReference>
<keyword evidence="6" id="KW-0805">Transcription regulation</keyword>
<dbReference type="Pfam" id="PF00385">
    <property type="entry name" value="Chromo"/>
    <property type="match status" value="2"/>
</dbReference>
<evidence type="ECO:0000256" key="7">
    <source>
        <dbReference type="ARBA" id="ARBA00023125"/>
    </source>
</evidence>
<dbReference type="Gene3D" id="6.10.140.1440">
    <property type="match status" value="1"/>
</dbReference>